<dbReference type="InterPro" id="IPR036188">
    <property type="entry name" value="FAD/NAD-bd_sf"/>
</dbReference>
<dbReference type="GeneID" id="96001847"/>
<dbReference type="InterPro" id="IPR051704">
    <property type="entry name" value="FAD_aromatic-hydroxylase"/>
</dbReference>
<evidence type="ECO:0000256" key="2">
    <source>
        <dbReference type="ARBA" id="ARBA00022827"/>
    </source>
</evidence>
<feature type="domain" description="FAD-binding" evidence="4">
    <location>
        <begin position="5"/>
        <end position="328"/>
    </location>
</feature>
<reference evidence="5 6" key="1">
    <citation type="journal article" date="2020" name="Microbiol. Resour. Announc.">
        <title>Draft Genome Sequence of a Cladosporium Species Isolated from the Mesophotic Ascidian Didemnum maculosum.</title>
        <authorList>
            <person name="Gioti A."/>
            <person name="Siaperas R."/>
            <person name="Nikolaivits E."/>
            <person name="Le Goff G."/>
            <person name="Ouazzani J."/>
            <person name="Kotoulas G."/>
            <person name="Topakas E."/>
        </authorList>
    </citation>
    <scope>NUCLEOTIDE SEQUENCE [LARGE SCALE GENOMIC DNA]</scope>
    <source>
        <strain evidence="5 6">TM138-S3</strain>
    </source>
</reference>
<keyword evidence="1" id="KW-0285">Flavoprotein</keyword>
<dbReference type="PRINTS" id="PR00420">
    <property type="entry name" value="RNGMNOXGNASE"/>
</dbReference>
<evidence type="ECO:0000256" key="1">
    <source>
        <dbReference type="ARBA" id="ARBA00022630"/>
    </source>
</evidence>
<name>A0AB34L1D0_9PEZI</name>
<dbReference type="Pfam" id="PF01494">
    <property type="entry name" value="FAD_binding_3"/>
    <property type="match status" value="1"/>
</dbReference>
<evidence type="ECO:0000313" key="5">
    <source>
        <dbReference type="EMBL" id="KAL1590820.1"/>
    </source>
</evidence>
<evidence type="ECO:0000259" key="4">
    <source>
        <dbReference type="Pfam" id="PF01494"/>
    </source>
</evidence>
<accession>A0AB34L1D0</accession>
<dbReference type="Proteomes" id="UP000803884">
    <property type="component" value="Unassembled WGS sequence"/>
</dbReference>
<dbReference type="PANTHER" id="PTHR46865:SF2">
    <property type="entry name" value="MONOOXYGENASE"/>
    <property type="match status" value="1"/>
</dbReference>
<evidence type="ECO:0000256" key="3">
    <source>
        <dbReference type="ARBA" id="ARBA00023002"/>
    </source>
</evidence>
<comment type="caution">
    <text evidence="5">The sequence shown here is derived from an EMBL/GenBank/DDBJ whole genome shotgun (WGS) entry which is preliminary data.</text>
</comment>
<keyword evidence="3" id="KW-0560">Oxidoreductase</keyword>
<evidence type="ECO:0000313" key="6">
    <source>
        <dbReference type="Proteomes" id="UP000803884"/>
    </source>
</evidence>
<dbReference type="InterPro" id="IPR002938">
    <property type="entry name" value="FAD-bd"/>
</dbReference>
<protein>
    <recommendedName>
        <fullName evidence="4">FAD-binding domain-containing protein</fullName>
    </recommendedName>
</protein>
<keyword evidence="2" id="KW-0274">FAD</keyword>
<dbReference type="GO" id="GO:0071949">
    <property type="term" value="F:FAD binding"/>
    <property type="evidence" value="ECO:0007669"/>
    <property type="project" value="InterPro"/>
</dbReference>
<proteinExistence type="predicted"/>
<dbReference type="AlphaFoldDB" id="A0AB34L1D0"/>
<organism evidence="5 6">
    <name type="scientific">Cladosporium halotolerans</name>
    <dbReference type="NCBI Taxonomy" id="1052096"/>
    <lineage>
        <taxon>Eukaryota</taxon>
        <taxon>Fungi</taxon>
        <taxon>Dikarya</taxon>
        <taxon>Ascomycota</taxon>
        <taxon>Pezizomycotina</taxon>
        <taxon>Dothideomycetes</taxon>
        <taxon>Dothideomycetidae</taxon>
        <taxon>Cladosporiales</taxon>
        <taxon>Cladosporiaceae</taxon>
        <taxon>Cladosporium</taxon>
    </lineage>
</organism>
<dbReference type="RefSeq" id="XP_069233925.1">
    <property type="nucleotide sequence ID" value="XM_069369009.1"/>
</dbReference>
<dbReference type="EMBL" id="JAAQHG020000001">
    <property type="protein sequence ID" value="KAL1590820.1"/>
    <property type="molecule type" value="Genomic_DNA"/>
</dbReference>
<keyword evidence="6" id="KW-1185">Reference proteome</keyword>
<dbReference type="PANTHER" id="PTHR46865">
    <property type="entry name" value="OXIDOREDUCTASE-RELATED"/>
    <property type="match status" value="1"/>
</dbReference>
<gene>
    <name evidence="5" type="ORF">WHR41_00403</name>
</gene>
<dbReference type="SUPFAM" id="SSF51905">
    <property type="entry name" value="FAD/NAD(P)-binding domain"/>
    <property type="match status" value="1"/>
</dbReference>
<sequence>MSAPKVLISGSGIAGSVFAFCLLRAYLKANITIVERAPGLRLTGASVDIRSNAVDIIKWAGVEQAVRDRSTHEAGMQLVRSDGTDIATIRATGRTDVQSITSEHEIFRGDLADIFLRPILDKVNLVFDETVENYEQHSDKVTVTFAKSKKVESYDLLVGADGLYSKTRGKMLGAKPSEHIHGGTEHVAFFTIKHDLLNGGLLAKGYSTTSGRTAILRPDPDPAGRTRAMLMKTVWPSDTNNRARLADALRSGSEAYKQLMEEMFADVGWLTPEILRAMCESDDFYCSTFAQTRSPKLQDGRVVLLGDAGHALPGLGTSLAITGAYVLAGEMLLNGADFTAATKRYEDLWLPYVKKQQSQESKLPMLLLNPQSAWGVAIRDVLFRLVVGSGFLELAMRASAMLGFSEAKLSMPEYPWPAIERVQQEVGV</sequence>
<dbReference type="GO" id="GO:0016491">
    <property type="term" value="F:oxidoreductase activity"/>
    <property type="evidence" value="ECO:0007669"/>
    <property type="project" value="UniProtKB-KW"/>
</dbReference>
<dbReference type="Gene3D" id="3.50.50.60">
    <property type="entry name" value="FAD/NAD(P)-binding domain"/>
    <property type="match status" value="1"/>
</dbReference>